<feature type="transmembrane region" description="Helical" evidence="1">
    <location>
        <begin position="43"/>
        <end position="61"/>
    </location>
</feature>
<proteinExistence type="predicted"/>
<keyword evidence="1" id="KW-0472">Membrane</keyword>
<gene>
    <name evidence="2" type="ORF">GY22_13480</name>
</gene>
<comment type="caution">
    <text evidence="2">The sequence shown here is derived from an EMBL/GenBank/DDBJ whole genome shotgun (WGS) entry which is preliminary data.</text>
</comment>
<feature type="transmembrane region" description="Helical" evidence="1">
    <location>
        <begin position="12"/>
        <end position="31"/>
    </location>
</feature>
<name>A0A0A6VQD5_KOCRO</name>
<evidence type="ECO:0000256" key="1">
    <source>
        <dbReference type="SAM" id="Phobius"/>
    </source>
</evidence>
<dbReference type="Proteomes" id="UP000030466">
    <property type="component" value="Unassembled WGS sequence"/>
</dbReference>
<feature type="transmembrane region" description="Helical" evidence="1">
    <location>
        <begin position="68"/>
        <end position="91"/>
    </location>
</feature>
<keyword evidence="3" id="KW-1185">Reference proteome</keyword>
<accession>A0A0A6VQD5</accession>
<reference evidence="2 3" key="1">
    <citation type="journal article" date="2003" name="Int. J. Syst. Evol. Microbiol.">
        <title>Kocuria polaris sp. nov., an orange-pigmented psychrophilic bacterium isolated from an Antarctic cyanobacterial mat sample.</title>
        <authorList>
            <person name="Reddy G.S."/>
            <person name="Prakash J.S."/>
            <person name="Prabahar V."/>
            <person name="Matsumoto G.I."/>
            <person name="Stackebrandt E."/>
            <person name="Shivaji S."/>
        </authorList>
    </citation>
    <scope>NUCLEOTIDE SEQUENCE [LARGE SCALE GENOMIC DNA]</scope>
    <source>
        <strain evidence="2 3">CMS 76or</strain>
    </source>
</reference>
<protein>
    <submittedName>
        <fullName evidence="2">Uncharacterized protein</fullName>
    </submittedName>
</protein>
<keyword evidence="1" id="KW-1133">Transmembrane helix</keyword>
<keyword evidence="1" id="KW-0812">Transmembrane</keyword>
<dbReference type="EMBL" id="JSUH01000012">
    <property type="protein sequence ID" value="KHD96846.1"/>
    <property type="molecule type" value="Genomic_DNA"/>
</dbReference>
<evidence type="ECO:0000313" key="2">
    <source>
        <dbReference type="EMBL" id="KHD96846.1"/>
    </source>
</evidence>
<dbReference type="AlphaFoldDB" id="A0A0A6VQD5"/>
<evidence type="ECO:0000313" key="3">
    <source>
        <dbReference type="Proteomes" id="UP000030466"/>
    </source>
</evidence>
<organism evidence="2 3">
    <name type="scientific">Kocuria rosea subsp. polaris</name>
    <dbReference type="NCBI Taxonomy" id="136273"/>
    <lineage>
        <taxon>Bacteria</taxon>
        <taxon>Bacillati</taxon>
        <taxon>Actinomycetota</taxon>
        <taxon>Actinomycetes</taxon>
        <taxon>Micrococcales</taxon>
        <taxon>Micrococcaceae</taxon>
        <taxon>Kocuria</taxon>
    </lineage>
</organism>
<dbReference type="OrthoDB" id="4966430at2"/>
<sequence length="93" mass="9791">MKAPVREKRKRILATIAWASFPVSTALTLMLLDWQGTGVAKPLWTFALPPVSGLVGGIAGFRAQKEILGAVAVAFGLLCVPVAIFVVGLVYGP</sequence>
<dbReference type="RefSeq" id="WP_035928606.1">
    <property type="nucleotide sequence ID" value="NZ_JSUH01000012.1"/>
</dbReference>